<evidence type="ECO:0000256" key="2">
    <source>
        <dbReference type="SAM" id="Phobius"/>
    </source>
</evidence>
<organism evidence="4 5">
    <name type="scientific">Rasamsonia emersonii (strain ATCC 16479 / CBS 393.64 / IMI 116815)</name>
    <dbReference type="NCBI Taxonomy" id="1408163"/>
    <lineage>
        <taxon>Eukaryota</taxon>
        <taxon>Fungi</taxon>
        <taxon>Dikarya</taxon>
        <taxon>Ascomycota</taxon>
        <taxon>Pezizomycotina</taxon>
        <taxon>Eurotiomycetes</taxon>
        <taxon>Eurotiomycetidae</taxon>
        <taxon>Eurotiales</taxon>
        <taxon>Trichocomaceae</taxon>
        <taxon>Rasamsonia</taxon>
    </lineage>
</organism>
<dbReference type="STRING" id="1408163.A0A0F4YNF8"/>
<gene>
    <name evidence="4" type="ORF">T310_6205</name>
</gene>
<dbReference type="Proteomes" id="UP000053958">
    <property type="component" value="Unassembled WGS sequence"/>
</dbReference>
<dbReference type="SUPFAM" id="SSF53098">
    <property type="entry name" value="Ribonuclease H-like"/>
    <property type="match status" value="1"/>
</dbReference>
<dbReference type="PROSITE" id="PS50994">
    <property type="entry name" value="INTEGRASE"/>
    <property type="match status" value="1"/>
</dbReference>
<protein>
    <recommendedName>
        <fullName evidence="3">Integrase catalytic domain-containing protein</fullName>
    </recommendedName>
</protein>
<dbReference type="GO" id="GO:0015074">
    <property type="term" value="P:DNA integration"/>
    <property type="evidence" value="ECO:0007669"/>
    <property type="project" value="InterPro"/>
</dbReference>
<dbReference type="InterPro" id="IPR050951">
    <property type="entry name" value="Retrovirus_Pol_polyprotein"/>
</dbReference>
<dbReference type="GeneID" id="25318517"/>
<dbReference type="EMBL" id="LASV01000315">
    <property type="protein sequence ID" value="KKA19802.1"/>
    <property type="molecule type" value="Genomic_DNA"/>
</dbReference>
<evidence type="ECO:0000313" key="5">
    <source>
        <dbReference type="Proteomes" id="UP000053958"/>
    </source>
</evidence>
<dbReference type="InterPro" id="IPR012337">
    <property type="entry name" value="RNaseH-like_sf"/>
</dbReference>
<keyword evidence="1" id="KW-0694">RNA-binding</keyword>
<evidence type="ECO:0000256" key="1">
    <source>
        <dbReference type="ARBA" id="ARBA00022884"/>
    </source>
</evidence>
<accession>A0A0F4YNF8</accession>
<reference evidence="4 5" key="1">
    <citation type="submission" date="2015-04" db="EMBL/GenBank/DDBJ databases">
        <authorList>
            <person name="Heijne W.H."/>
            <person name="Fedorova N.D."/>
            <person name="Nierman W.C."/>
            <person name="Vollebregt A.W."/>
            <person name="Zhao Z."/>
            <person name="Wu L."/>
            <person name="Kumar M."/>
            <person name="Stam H."/>
            <person name="van den Berg M.A."/>
            <person name="Pel H.J."/>
        </authorList>
    </citation>
    <scope>NUCLEOTIDE SEQUENCE [LARGE SCALE GENOMIC DNA]</scope>
    <source>
        <strain evidence="4 5">CBS 393.64</strain>
    </source>
</reference>
<dbReference type="AlphaFoldDB" id="A0A0F4YNF8"/>
<dbReference type="Gene3D" id="3.30.420.10">
    <property type="entry name" value="Ribonuclease H-like superfamily/Ribonuclease H"/>
    <property type="match status" value="1"/>
</dbReference>
<dbReference type="PANTHER" id="PTHR37984">
    <property type="entry name" value="PROTEIN CBG26694"/>
    <property type="match status" value="1"/>
</dbReference>
<dbReference type="OrthoDB" id="5417660at2759"/>
<sequence>SLTEKRSLKWKNNNNNNNLLGVEHRLSTSYHPQTDGQTEQTNQTIEQYLQHYLDYDQDNWVDILPIAQFAYNNAINSTTGETPFYVNYRYHPQLAYKPLNQQEEALLARKWTDNLQHMHTMMQRDIEFVNLRIATYYDKKRSEGPDLKVGEKVYLLQQNIKTKMAECKIGSHSTGTIIIIIIIIIQV</sequence>
<keyword evidence="2" id="KW-0812">Transmembrane</keyword>
<keyword evidence="2" id="KW-1133">Transmembrane helix</keyword>
<dbReference type="GO" id="GO:0003723">
    <property type="term" value="F:RNA binding"/>
    <property type="evidence" value="ECO:0007669"/>
    <property type="project" value="UniProtKB-KW"/>
</dbReference>
<comment type="caution">
    <text evidence="4">The sequence shown here is derived from an EMBL/GenBank/DDBJ whole genome shotgun (WGS) entry which is preliminary data.</text>
</comment>
<name>A0A0F4YNF8_RASE3</name>
<feature type="non-terminal residue" evidence="4">
    <location>
        <position position="1"/>
    </location>
</feature>
<feature type="transmembrane region" description="Helical" evidence="2">
    <location>
        <begin position="169"/>
        <end position="186"/>
    </location>
</feature>
<keyword evidence="2" id="KW-0472">Membrane</keyword>
<dbReference type="GO" id="GO:0005634">
    <property type="term" value="C:nucleus"/>
    <property type="evidence" value="ECO:0007669"/>
    <property type="project" value="UniProtKB-ARBA"/>
</dbReference>
<evidence type="ECO:0000313" key="4">
    <source>
        <dbReference type="EMBL" id="KKA19802.1"/>
    </source>
</evidence>
<dbReference type="InterPro" id="IPR001584">
    <property type="entry name" value="Integrase_cat-core"/>
</dbReference>
<proteinExistence type="predicted"/>
<dbReference type="InterPro" id="IPR036397">
    <property type="entry name" value="RNaseH_sf"/>
</dbReference>
<evidence type="ECO:0000259" key="3">
    <source>
        <dbReference type="PROSITE" id="PS50994"/>
    </source>
</evidence>
<dbReference type="RefSeq" id="XP_013326414.1">
    <property type="nucleotide sequence ID" value="XM_013470960.1"/>
</dbReference>
<keyword evidence="5" id="KW-1185">Reference proteome</keyword>
<feature type="domain" description="Integrase catalytic" evidence="3">
    <location>
        <begin position="1"/>
        <end position="91"/>
    </location>
</feature>
<dbReference type="PANTHER" id="PTHR37984:SF5">
    <property type="entry name" value="PROTEIN NYNRIN-LIKE"/>
    <property type="match status" value="1"/>
</dbReference>